<sequence>MVQFRLRKKLNESKLRTQHQELQLELERSLTELKRKSESKTTSADSDINKVQTQLQKLILQGEELRAENATLRQVVATHNKFQQVIYSRHQPEKSDKGEGGWRVNFPNGAPSFHFHPFSKDESVAIVQRYDRVMNQDSKFQNVGTLLGWQVERTPLVRHTSDKWMITRVRFSKQINCAAGASKATMDMLEAESWPVLTTPELCPRVHRANCTTLKLQEVDEDTVVLVSNTPQYAREMHLRHLTMMHRRHSIDSHQRRTITYVMVIPDSKANRRSREAEDSRDTVLWVCEGAAYMTLTQIDDSTLEVSYDNCSGCKNELHAQHLLMEWGHEAIRWEQLVTPSRLLAM</sequence>
<evidence type="ECO:0000313" key="3">
    <source>
        <dbReference type="Proteomes" id="UP000198211"/>
    </source>
</evidence>
<evidence type="ECO:0008006" key="4">
    <source>
        <dbReference type="Google" id="ProtNLM"/>
    </source>
</evidence>
<keyword evidence="1" id="KW-0175">Coiled coil</keyword>
<evidence type="ECO:0000313" key="2">
    <source>
        <dbReference type="EMBL" id="OWZ16198.1"/>
    </source>
</evidence>
<keyword evidence="3" id="KW-1185">Reference proteome</keyword>
<reference evidence="3" key="1">
    <citation type="submission" date="2017-03" db="EMBL/GenBank/DDBJ databases">
        <title>Phytopthora megakarya and P. palmivora, two closely related causual agents of cacao black pod achieved similar genome size and gene model numbers by different mechanisms.</title>
        <authorList>
            <person name="Ali S."/>
            <person name="Shao J."/>
            <person name="Larry D.J."/>
            <person name="Kronmiller B."/>
            <person name="Shen D."/>
            <person name="Strem M.D."/>
            <person name="Melnick R.L."/>
            <person name="Guiltinan M.J."/>
            <person name="Tyler B.M."/>
            <person name="Meinhardt L.W."/>
            <person name="Bailey B.A."/>
        </authorList>
    </citation>
    <scope>NUCLEOTIDE SEQUENCE [LARGE SCALE GENOMIC DNA]</scope>
    <source>
        <strain evidence="3">zdho120</strain>
    </source>
</reference>
<evidence type="ECO:0000256" key="1">
    <source>
        <dbReference type="SAM" id="Coils"/>
    </source>
</evidence>
<organism evidence="2 3">
    <name type="scientific">Phytophthora megakarya</name>
    <dbReference type="NCBI Taxonomy" id="4795"/>
    <lineage>
        <taxon>Eukaryota</taxon>
        <taxon>Sar</taxon>
        <taxon>Stramenopiles</taxon>
        <taxon>Oomycota</taxon>
        <taxon>Peronosporomycetes</taxon>
        <taxon>Peronosporales</taxon>
        <taxon>Peronosporaceae</taxon>
        <taxon>Phytophthora</taxon>
    </lineage>
</organism>
<gene>
    <name evidence="2" type="ORF">PHMEG_00010041</name>
</gene>
<comment type="caution">
    <text evidence="2">The sequence shown here is derived from an EMBL/GenBank/DDBJ whole genome shotgun (WGS) entry which is preliminary data.</text>
</comment>
<dbReference type="EMBL" id="NBNE01000978">
    <property type="protein sequence ID" value="OWZ16198.1"/>
    <property type="molecule type" value="Genomic_DNA"/>
</dbReference>
<protein>
    <recommendedName>
        <fullName evidence="4">M96 mating-specific protein</fullName>
    </recommendedName>
</protein>
<dbReference type="Proteomes" id="UP000198211">
    <property type="component" value="Unassembled WGS sequence"/>
</dbReference>
<dbReference type="AlphaFoldDB" id="A0A225WG16"/>
<proteinExistence type="predicted"/>
<feature type="coiled-coil region" evidence="1">
    <location>
        <begin position="12"/>
        <end position="75"/>
    </location>
</feature>
<dbReference type="OrthoDB" id="157301at2759"/>
<name>A0A225WG16_9STRA</name>
<accession>A0A225WG16</accession>